<comment type="caution">
    <text evidence="2">The sequence shown here is derived from an EMBL/GenBank/DDBJ whole genome shotgun (WGS) entry which is preliminary data.</text>
</comment>
<organism evidence="2 3">
    <name type="scientific">Orbilia oligospora</name>
    <name type="common">Nematode-trapping fungus</name>
    <name type="synonym">Arthrobotrys oligospora</name>
    <dbReference type="NCBI Taxonomy" id="2813651"/>
    <lineage>
        <taxon>Eukaryota</taxon>
        <taxon>Fungi</taxon>
        <taxon>Dikarya</taxon>
        <taxon>Ascomycota</taxon>
        <taxon>Pezizomycotina</taxon>
        <taxon>Orbiliomycetes</taxon>
        <taxon>Orbiliales</taxon>
        <taxon>Orbiliaceae</taxon>
        <taxon>Orbilia</taxon>
    </lineage>
</organism>
<sequence>MKIALGSVLLLASCVLATPVPHNDPYKAAGQQSVNVNLFTVAYQAINEISCAETCIFEKYPKSNPCKTEACRNSCSSFSNAYWSELNSCIKSSCNVNCGAASEYVKGMKRAVDSYCSFLGVLSRIFGPDTRKQTVFPIAKPKPSKNKGYN</sequence>
<evidence type="ECO:0008006" key="4">
    <source>
        <dbReference type="Google" id="ProtNLM"/>
    </source>
</evidence>
<name>A0A7C8NU04_ORBOL</name>
<evidence type="ECO:0000313" key="3">
    <source>
        <dbReference type="Proteomes" id="UP000475325"/>
    </source>
</evidence>
<gene>
    <name evidence="2" type="ORF">TWF102_011423</name>
</gene>
<keyword evidence="1" id="KW-0732">Signal</keyword>
<feature type="chain" id="PRO_5028806447" description="Extracellular membrane protein CFEM domain-containing protein" evidence="1">
    <location>
        <begin position="18"/>
        <end position="150"/>
    </location>
</feature>
<dbReference type="EMBL" id="WIQW01000009">
    <property type="protein sequence ID" value="KAF3107937.1"/>
    <property type="molecule type" value="Genomic_DNA"/>
</dbReference>
<evidence type="ECO:0000256" key="1">
    <source>
        <dbReference type="SAM" id="SignalP"/>
    </source>
</evidence>
<accession>A0A7C8NU04</accession>
<protein>
    <recommendedName>
        <fullName evidence="4">Extracellular membrane protein CFEM domain-containing protein</fullName>
    </recommendedName>
</protein>
<feature type="signal peptide" evidence="1">
    <location>
        <begin position="1"/>
        <end position="17"/>
    </location>
</feature>
<evidence type="ECO:0000313" key="2">
    <source>
        <dbReference type="EMBL" id="KAF3107937.1"/>
    </source>
</evidence>
<dbReference type="Proteomes" id="UP000475325">
    <property type="component" value="Unassembled WGS sequence"/>
</dbReference>
<reference evidence="2 3" key="1">
    <citation type="submission" date="2019-06" db="EMBL/GenBank/DDBJ databases">
        <authorList>
            <person name="Palmer J.M."/>
        </authorList>
    </citation>
    <scope>NUCLEOTIDE SEQUENCE [LARGE SCALE GENOMIC DNA]</scope>
    <source>
        <strain evidence="2 3">TWF102</strain>
    </source>
</reference>
<proteinExistence type="predicted"/>
<dbReference type="AlphaFoldDB" id="A0A7C8NU04"/>